<dbReference type="InterPro" id="IPR002110">
    <property type="entry name" value="Ankyrin_rpt"/>
</dbReference>
<feature type="repeat" description="ANK" evidence="11">
    <location>
        <begin position="468"/>
        <end position="490"/>
    </location>
</feature>
<comment type="subcellular location">
    <subcellularLocation>
        <location evidence="1">Membrane</location>
        <topology evidence="1">Multi-pass membrane protein</topology>
    </subcellularLocation>
</comment>
<feature type="compositionally biased region" description="Low complexity" evidence="12">
    <location>
        <begin position="1180"/>
        <end position="1195"/>
    </location>
</feature>
<keyword evidence="9 13" id="KW-0472">Membrane</keyword>
<organism evidence="15 17">
    <name type="scientific">Adineta ricciae</name>
    <name type="common">Rotifer</name>
    <dbReference type="NCBI Taxonomy" id="249248"/>
    <lineage>
        <taxon>Eukaryota</taxon>
        <taxon>Metazoa</taxon>
        <taxon>Spiralia</taxon>
        <taxon>Gnathifera</taxon>
        <taxon>Rotifera</taxon>
        <taxon>Eurotatoria</taxon>
        <taxon>Bdelloidea</taxon>
        <taxon>Adinetida</taxon>
        <taxon>Adinetidae</taxon>
        <taxon>Adineta</taxon>
    </lineage>
</organism>
<evidence type="ECO:0000256" key="4">
    <source>
        <dbReference type="ARBA" id="ARBA00022692"/>
    </source>
</evidence>
<dbReference type="Proteomes" id="UP000663828">
    <property type="component" value="Unassembled WGS sequence"/>
</dbReference>
<dbReference type="PROSITE" id="PS50297">
    <property type="entry name" value="ANK_REP_REGION"/>
    <property type="match status" value="4"/>
</dbReference>
<dbReference type="InterPro" id="IPR036770">
    <property type="entry name" value="Ankyrin_rpt-contain_sf"/>
</dbReference>
<evidence type="ECO:0000256" key="3">
    <source>
        <dbReference type="ARBA" id="ARBA00022606"/>
    </source>
</evidence>
<evidence type="ECO:0000256" key="11">
    <source>
        <dbReference type="PROSITE-ProRule" id="PRU00023"/>
    </source>
</evidence>
<feature type="domain" description="Ion transport" evidence="14">
    <location>
        <begin position="881"/>
        <end position="1075"/>
    </location>
</feature>
<sequence>MTTMDDTKGGAAPLFQKILTTKVSPNLPVSTVIPMDSLRPIPAQKTFPEEEMEKKAIHTIHAQLKQAACCSDEKRLKSRWEKIEMRFSRLQYKGQKKKIIEKLDDENNYAPIHYAVRSNNRFICEKLLDDEYNCNVNLLGWAGQTPLHLAVCSSDIEKEMSQALITEQKSVLLLLLNNPDIQVNIRDDKGRTPLHHAIMRNHTSICNILLDHRARVNIPDIQGATAIHYAYRFGTGRDMISKFPLQQELFQLKTVDNKTPFEMAAEHGHLDTIQEYFDKRSDSIAHSDHGIRSLIHAAVRQHNSDILAKLVPTKDMSSYMINLACRQPQGYKMLTDPKLGGFFDKKLMLSEVSSDGFTPLMMAVKYRRKECVQILLDDKYCDKTILEKTSIDFERTILHICAEHFDETIATSVLEKAQLYGLDPTPVDVMGNTVLHIYAQKNNLNMCNKLLTMNPANTMKMLQIRNNSGYTAFHDAIMNGNSEIVELMIEIVPDAKMLIEERDDQLQTSLHMTASNGDVKIVDLMISHNADVHARDINDHTPLHEAARSSDSNNDVIRDRVECIEHLIRAGAEVDALNIHRETPLHIACRYSSSSIVRALLHHDANILQTNIGGFNCLEVAIEEKNKNTVQYLIDHDYIFELMRNAQLYETRNEPCCTCGNEKVRETCCVPCCKGLDRCSFYTFRLGLDRRTADTPMRKLIATMPDMAMAILERCTTTIGDEKSKIHRIFFDYEFLEDQYVIRNWAKGNLNNKFNSIGKASVQYNAIEKDEPYTIDYKTLVMNHPLFLMAVYNRYALMAHPLSRSLVNQKFFGLSLILFMLSFALYATFLGIYTATAMRTQHPQYYYSLTGFDYDGGLCMNVTDALNTGNIALKTTTDWSLKIVFYVLFSIILVKNTWAIIGYIRTNWTKIFTFILELMSLGFCYYFLYDYEYQKNVTMRCPNQWEIGACGLFLGYMALLYYVQYIPIFGIYVIMIKQILIRFLLFVPVLAIFMAGFALTLYMVFQNFTPFSNVGFSFAKIVLMLTGEINYDDLMHSTDTTAFYKIGFVLLILLAIILTILVSNLLIGLAVGEIGPMMDSAKDTRLDMLYELAADFEILKYQILSIFNRCCNCCFVPPRHYKQSDLTKQWKSLRKLKKQLLESCAREFDENEISEDSDDEELDYQTKVLEDVRKELQQLQPSRPSSGSPKGGQSKAVSGTNAGKPKPKA</sequence>
<evidence type="ECO:0000256" key="10">
    <source>
        <dbReference type="ARBA" id="ARBA00023303"/>
    </source>
</evidence>
<dbReference type="InterPro" id="IPR005821">
    <property type="entry name" value="Ion_trans_dom"/>
</dbReference>
<feature type="transmembrane region" description="Helical" evidence="13">
    <location>
        <begin position="983"/>
        <end position="1005"/>
    </location>
</feature>
<proteinExistence type="predicted"/>
<keyword evidence="17" id="KW-1185">Reference proteome</keyword>
<comment type="caution">
    <text evidence="15">The sequence shown here is derived from an EMBL/GenBank/DDBJ whole genome shotgun (WGS) entry which is preliminary data.</text>
</comment>
<dbReference type="AlphaFoldDB" id="A0A813PBK6"/>
<dbReference type="InterPro" id="IPR052076">
    <property type="entry name" value="TRP_cation_channel"/>
</dbReference>
<dbReference type="SUPFAM" id="SSF48403">
    <property type="entry name" value="Ankyrin repeat"/>
    <property type="match status" value="2"/>
</dbReference>
<keyword evidence="6 13" id="KW-1133">Transmembrane helix</keyword>
<dbReference type="EMBL" id="CAJNOJ010000273">
    <property type="protein sequence ID" value="CAF1359700.1"/>
    <property type="molecule type" value="Genomic_DNA"/>
</dbReference>
<evidence type="ECO:0000313" key="16">
    <source>
        <dbReference type="EMBL" id="CAF1359700.1"/>
    </source>
</evidence>
<gene>
    <name evidence="16" type="ORF">EDS130_LOCUS33748</name>
    <name evidence="15" type="ORF">XAT740_LOCUS388</name>
</gene>
<keyword evidence="10" id="KW-0407">Ion channel</keyword>
<dbReference type="GO" id="GO:0005216">
    <property type="term" value="F:monoatomic ion channel activity"/>
    <property type="evidence" value="ECO:0007669"/>
    <property type="project" value="InterPro"/>
</dbReference>
<keyword evidence="2" id="KW-0813">Transport</keyword>
<dbReference type="Pfam" id="PF12796">
    <property type="entry name" value="Ank_2"/>
    <property type="match status" value="5"/>
</dbReference>
<keyword evidence="7 11" id="KW-0040">ANK repeat</keyword>
<dbReference type="PROSITE" id="PS50088">
    <property type="entry name" value="ANK_REPEAT"/>
    <property type="match status" value="5"/>
</dbReference>
<evidence type="ECO:0000256" key="8">
    <source>
        <dbReference type="ARBA" id="ARBA00023065"/>
    </source>
</evidence>
<dbReference type="OrthoDB" id="9987598at2759"/>
<dbReference type="Gene3D" id="1.25.40.20">
    <property type="entry name" value="Ankyrin repeat-containing domain"/>
    <property type="match status" value="3"/>
</dbReference>
<evidence type="ECO:0000256" key="2">
    <source>
        <dbReference type="ARBA" id="ARBA00022448"/>
    </source>
</evidence>
<evidence type="ECO:0000256" key="5">
    <source>
        <dbReference type="ARBA" id="ARBA00022737"/>
    </source>
</evidence>
<evidence type="ECO:0000259" key="14">
    <source>
        <dbReference type="Pfam" id="PF00520"/>
    </source>
</evidence>
<dbReference type="Proteomes" id="UP000663852">
    <property type="component" value="Unassembled WGS sequence"/>
</dbReference>
<evidence type="ECO:0000313" key="17">
    <source>
        <dbReference type="Proteomes" id="UP000663828"/>
    </source>
</evidence>
<feature type="transmembrane region" description="Helical" evidence="13">
    <location>
        <begin position="1011"/>
        <end position="1031"/>
    </location>
</feature>
<protein>
    <recommendedName>
        <fullName evidence="14">Ion transport domain-containing protein</fullName>
    </recommendedName>
</protein>
<reference evidence="15" key="1">
    <citation type="submission" date="2021-02" db="EMBL/GenBank/DDBJ databases">
        <authorList>
            <person name="Nowell W R."/>
        </authorList>
    </citation>
    <scope>NUCLEOTIDE SEQUENCE</scope>
</reference>
<keyword evidence="5" id="KW-0677">Repeat</keyword>
<feature type="region of interest" description="Disordered" evidence="12">
    <location>
        <begin position="1174"/>
        <end position="1209"/>
    </location>
</feature>
<feature type="repeat" description="ANK" evidence="11">
    <location>
        <begin position="538"/>
        <end position="579"/>
    </location>
</feature>
<accession>A0A813PBK6</accession>
<feature type="repeat" description="ANK" evidence="11">
    <location>
        <begin position="505"/>
        <end position="537"/>
    </location>
</feature>
<dbReference type="EMBL" id="CAJNOR010000010">
    <property type="protein sequence ID" value="CAF0750351.1"/>
    <property type="molecule type" value="Genomic_DNA"/>
</dbReference>
<feature type="repeat" description="ANK" evidence="11">
    <location>
        <begin position="189"/>
        <end position="221"/>
    </location>
</feature>
<evidence type="ECO:0000313" key="15">
    <source>
        <dbReference type="EMBL" id="CAF0750351.1"/>
    </source>
</evidence>
<feature type="transmembrane region" description="Helical" evidence="13">
    <location>
        <begin position="811"/>
        <end position="833"/>
    </location>
</feature>
<keyword evidence="8" id="KW-0406">Ion transport</keyword>
<dbReference type="PANTHER" id="PTHR47143">
    <property type="entry name" value="TRANSIENT RECEPTOR POTENTIAL CATION CHANNEL PROTEIN PAINLESS"/>
    <property type="match status" value="1"/>
</dbReference>
<evidence type="ECO:0000256" key="7">
    <source>
        <dbReference type="ARBA" id="ARBA00023043"/>
    </source>
</evidence>
<dbReference type="Pfam" id="PF00520">
    <property type="entry name" value="Ion_trans"/>
    <property type="match status" value="1"/>
</dbReference>
<feature type="repeat" description="ANK" evidence="11">
    <location>
        <begin position="580"/>
        <end position="612"/>
    </location>
</feature>
<feature type="transmembrane region" description="Helical" evidence="13">
    <location>
        <begin position="911"/>
        <end position="929"/>
    </location>
</feature>
<dbReference type="SMART" id="SM00248">
    <property type="entry name" value="ANK"/>
    <property type="match status" value="12"/>
</dbReference>
<feature type="transmembrane region" description="Helical" evidence="13">
    <location>
        <begin position="1043"/>
        <end position="1071"/>
    </location>
</feature>
<evidence type="ECO:0000256" key="1">
    <source>
        <dbReference type="ARBA" id="ARBA00004141"/>
    </source>
</evidence>
<evidence type="ECO:0000256" key="13">
    <source>
        <dbReference type="SAM" id="Phobius"/>
    </source>
</evidence>
<dbReference type="PRINTS" id="PR01415">
    <property type="entry name" value="ANKYRIN"/>
</dbReference>
<keyword evidence="3" id="KW-0716">Sensory transduction</keyword>
<feature type="transmembrane region" description="Helical" evidence="13">
    <location>
        <begin position="883"/>
        <end position="904"/>
    </location>
</feature>
<evidence type="ECO:0000256" key="9">
    <source>
        <dbReference type="ARBA" id="ARBA00023136"/>
    </source>
</evidence>
<feature type="transmembrane region" description="Helical" evidence="13">
    <location>
        <begin position="953"/>
        <end position="976"/>
    </location>
</feature>
<dbReference type="GO" id="GO:1902495">
    <property type="term" value="C:transmembrane transporter complex"/>
    <property type="evidence" value="ECO:0007669"/>
    <property type="project" value="TreeGrafter"/>
</dbReference>
<dbReference type="PANTHER" id="PTHR47143:SF3">
    <property type="entry name" value="PWWP DOMAIN-CONTAINING PROTEIN"/>
    <property type="match status" value="1"/>
</dbReference>
<keyword evidence="4 13" id="KW-0812">Transmembrane</keyword>
<name>A0A813PBK6_ADIRI</name>
<evidence type="ECO:0000256" key="12">
    <source>
        <dbReference type="SAM" id="MobiDB-lite"/>
    </source>
</evidence>
<evidence type="ECO:0000256" key="6">
    <source>
        <dbReference type="ARBA" id="ARBA00022989"/>
    </source>
</evidence>